<dbReference type="AlphaFoldDB" id="B8IQJ9"/>
<dbReference type="PANTHER" id="PTHR36505:SF1">
    <property type="entry name" value="BLR1072 PROTEIN"/>
    <property type="match status" value="1"/>
</dbReference>
<reference evidence="2 3" key="1">
    <citation type="submission" date="2009-01" db="EMBL/GenBank/DDBJ databases">
        <title>Complete sequence of chromosome of Methylobacterium nodulans ORS 2060.</title>
        <authorList>
            <consortium name="US DOE Joint Genome Institute"/>
            <person name="Lucas S."/>
            <person name="Copeland A."/>
            <person name="Lapidus A."/>
            <person name="Glavina del Rio T."/>
            <person name="Dalin E."/>
            <person name="Tice H."/>
            <person name="Bruce D."/>
            <person name="Goodwin L."/>
            <person name="Pitluck S."/>
            <person name="Sims D."/>
            <person name="Brettin T."/>
            <person name="Detter J.C."/>
            <person name="Han C."/>
            <person name="Larimer F."/>
            <person name="Land M."/>
            <person name="Hauser L."/>
            <person name="Kyrpides N."/>
            <person name="Ivanova N."/>
            <person name="Marx C.J."/>
            <person name="Richardson P."/>
        </authorList>
    </citation>
    <scope>NUCLEOTIDE SEQUENCE [LARGE SCALE GENOMIC DNA]</scope>
    <source>
        <strain evidence="3">LMG 21967 / CNCM I-2342 / ORS 2060</strain>
    </source>
</reference>
<dbReference type="InterPro" id="IPR011033">
    <property type="entry name" value="PRC_barrel-like_sf"/>
</dbReference>
<keyword evidence="3" id="KW-1185">Reference proteome</keyword>
<dbReference type="HOGENOM" id="CLU_108884_2_0_5"/>
<dbReference type="STRING" id="460265.Mnod_5672"/>
<dbReference type="eggNOG" id="COG1873">
    <property type="taxonomic scope" value="Bacteria"/>
</dbReference>
<evidence type="ECO:0000259" key="1">
    <source>
        <dbReference type="Pfam" id="PF05239"/>
    </source>
</evidence>
<dbReference type="Proteomes" id="UP000008207">
    <property type="component" value="Chromosome"/>
</dbReference>
<evidence type="ECO:0000313" key="2">
    <source>
        <dbReference type="EMBL" id="ACL60511.1"/>
    </source>
</evidence>
<dbReference type="KEGG" id="mno:Mnod_5672"/>
<proteinExistence type="predicted"/>
<organism evidence="2 3">
    <name type="scientific">Methylobacterium nodulans (strain LMG 21967 / CNCM I-2342 / ORS 2060)</name>
    <dbReference type="NCBI Taxonomy" id="460265"/>
    <lineage>
        <taxon>Bacteria</taxon>
        <taxon>Pseudomonadati</taxon>
        <taxon>Pseudomonadota</taxon>
        <taxon>Alphaproteobacteria</taxon>
        <taxon>Hyphomicrobiales</taxon>
        <taxon>Methylobacteriaceae</taxon>
        <taxon>Methylobacterium</taxon>
    </lineage>
</organism>
<dbReference type="Gene3D" id="2.30.30.240">
    <property type="entry name" value="PRC-barrel domain"/>
    <property type="match status" value="1"/>
</dbReference>
<dbReference type="OrthoDB" id="7274881at2"/>
<sequence>MADTTSMGSSVATDETSELIASNKVEGTTVYNRQGEHLGKVYNFMVNKRSGQVEYAVMSFGDFLGMGGSYHPLPWKALTYDPSQGGYVVDLDKRKLEGAPSYRTGEEPTFDRAYSQSLYDYYGLPYGVV</sequence>
<dbReference type="InterPro" id="IPR027275">
    <property type="entry name" value="PRC-brl_dom"/>
</dbReference>
<dbReference type="SUPFAM" id="SSF50346">
    <property type="entry name" value="PRC-barrel domain"/>
    <property type="match status" value="1"/>
</dbReference>
<protein>
    <submittedName>
        <fullName evidence="2">PRC-barrel domain protein</fullName>
    </submittedName>
</protein>
<feature type="domain" description="PRC-barrel" evidence="1">
    <location>
        <begin position="20"/>
        <end position="94"/>
    </location>
</feature>
<evidence type="ECO:0000313" key="3">
    <source>
        <dbReference type="Proteomes" id="UP000008207"/>
    </source>
</evidence>
<dbReference type="PANTHER" id="PTHR36505">
    <property type="entry name" value="BLR1072 PROTEIN"/>
    <property type="match status" value="1"/>
</dbReference>
<accession>B8IQJ9</accession>
<name>B8IQJ9_METNO</name>
<dbReference type="RefSeq" id="WP_015932113.1">
    <property type="nucleotide sequence ID" value="NC_011894.1"/>
</dbReference>
<dbReference type="EMBL" id="CP001349">
    <property type="protein sequence ID" value="ACL60511.1"/>
    <property type="molecule type" value="Genomic_DNA"/>
</dbReference>
<dbReference type="Pfam" id="PF05239">
    <property type="entry name" value="PRC"/>
    <property type="match status" value="1"/>
</dbReference>
<gene>
    <name evidence="2" type="ordered locus">Mnod_5672</name>
</gene>